<dbReference type="InterPro" id="IPR000515">
    <property type="entry name" value="MetI-like"/>
</dbReference>
<evidence type="ECO:0000256" key="6">
    <source>
        <dbReference type="ARBA" id="ARBA00023136"/>
    </source>
</evidence>
<dbReference type="AlphaFoldDB" id="A0A443K3S1"/>
<dbReference type="EMBL" id="SAUZ01000027">
    <property type="protein sequence ID" value="RWR17476.1"/>
    <property type="molecule type" value="Genomic_DNA"/>
</dbReference>
<feature type="transmembrane region" description="Helical" evidence="7">
    <location>
        <begin position="145"/>
        <end position="169"/>
    </location>
</feature>
<evidence type="ECO:0000256" key="2">
    <source>
        <dbReference type="ARBA" id="ARBA00022448"/>
    </source>
</evidence>
<accession>A0A443JAE3</accession>
<evidence type="ECO:0000256" key="7">
    <source>
        <dbReference type="RuleBase" id="RU363032"/>
    </source>
</evidence>
<feature type="domain" description="ABC transmembrane type-1" evidence="8">
    <location>
        <begin position="103"/>
        <end position="304"/>
    </location>
</feature>
<comment type="subcellular location">
    <subcellularLocation>
        <location evidence="1 7">Cell membrane</location>
        <topology evidence="1 7">Multi-pass membrane protein</topology>
    </subcellularLocation>
</comment>
<dbReference type="OrthoDB" id="9805855at2"/>
<dbReference type="InterPro" id="IPR035906">
    <property type="entry name" value="MetI-like_sf"/>
</dbReference>
<feature type="transmembrane region" description="Helical" evidence="7">
    <location>
        <begin position="17"/>
        <end position="35"/>
    </location>
</feature>
<dbReference type="PANTHER" id="PTHR43163">
    <property type="entry name" value="DIPEPTIDE TRANSPORT SYSTEM PERMEASE PROTEIN DPPB-RELATED"/>
    <property type="match status" value="1"/>
</dbReference>
<reference evidence="11 12" key="2">
    <citation type="submission" date="2019-01" db="EMBL/GenBank/DDBJ databases">
        <authorList>
            <person name="Li Y."/>
        </authorList>
    </citation>
    <scope>NUCLEOTIDE SEQUENCE [LARGE SCALE GENOMIC DNA]</scope>
    <source>
        <strain evidence="10 12">D19-10-3-21</strain>
        <strain evidence="9 11">SK2B-1</strain>
    </source>
</reference>
<evidence type="ECO:0000313" key="10">
    <source>
        <dbReference type="EMBL" id="RWR27353.1"/>
    </source>
</evidence>
<evidence type="ECO:0000313" key="12">
    <source>
        <dbReference type="Proteomes" id="UP000285295"/>
    </source>
</evidence>
<sequence length="319" mass="34233">MATSLTLKNIVTKLGQGLFVLWAAFTISFVLLQIMPGDAILVRFMDGDMGLTPDAIASIRTFYGADEPFLVQYFQTIMAYLTGNFGNSVISGMPVAQEIMVNLPRTALLAGLGFTGGVTLALIIAVLATLPGFRWIRNLFQAAPALLASVPVFWLGILLIQIFSFRLGLISVIAPGPWERLILPVATLAVPIAAPIAQILLRNIDAFSVQPFAYVARAKGASQRYVLLRHVARNAVLPVLTIAGVTFGELLAGAVVTETVFGLNGLGRLAERSVRNQDAAVLQAVVLIAAFGYVVVNFIVDMLYPLIDPRLRKPQGGNA</sequence>
<feature type="transmembrane region" description="Helical" evidence="7">
    <location>
        <begin position="281"/>
        <end position="304"/>
    </location>
</feature>
<protein>
    <submittedName>
        <fullName evidence="10">ABC transporter permease</fullName>
    </submittedName>
</protein>
<keyword evidence="2 7" id="KW-0813">Transport</keyword>
<reference evidence="11 12" key="1">
    <citation type="submission" date="2019-01" db="EMBL/GenBank/DDBJ databases">
        <title>Sinorhodobacter populi sp. nov. isolated from the symptomatic bark tissue of Populus euramericana canker.</title>
        <authorList>
            <person name="Xu G."/>
        </authorList>
    </citation>
    <scope>NUCLEOTIDE SEQUENCE [LARGE SCALE GENOMIC DNA]</scope>
    <source>
        <strain evidence="10 12">D19-10-3-21</strain>
        <strain evidence="9 11">SK2B-1</strain>
    </source>
</reference>
<dbReference type="SUPFAM" id="SSF161098">
    <property type="entry name" value="MetI-like"/>
    <property type="match status" value="1"/>
</dbReference>
<keyword evidence="5 7" id="KW-1133">Transmembrane helix</keyword>
<keyword evidence="6 7" id="KW-0472">Membrane</keyword>
<feature type="transmembrane region" description="Helical" evidence="7">
    <location>
        <begin position="235"/>
        <end position="261"/>
    </location>
</feature>
<feature type="transmembrane region" description="Helical" evidence="7">
    <location>
        <begin position="181"/>
        <end position="201"/>
    </location>
</feature>
<proteinExistence type="inferred from homology"/>
<dbReference type="EMBL" id="SAUX01000022">
    <property type="protein sequence ID" value="RWR27353.1"/>
    <property type="molecule type" value="Genomic_DNA"/>
</dbReference>
<evidence type="ECO:0000256" key="5">
    <source>
        <dbReference type="ARBA" id="ARBA00022989"/>
    </source>
</evidence>
<accession>A0A443K3S1</accession>
<dbReference type="Proteomes" id="UP000285295">
    <property type="component" value="Unassembled WGS sequence"/>
</dbReference>
<evidence type="ECO:0000256" key="4">
    <source>
        <dbReference type="ARBA" id="ARBA00022692"/>
    </source>
</evidence>
<feature type="transmembrane region" description="Helical" evidence="7">
    <location>
        <begin position="107"/>
        <end position="133"/>
    </location>
</feature>
<evidence type="ECO:0000313" key="11">
    <source>
        <dbReference type="Proteomes" id="UP000284476"/>
    </source>
</evidence>
<dbReference type="GO" id="GO:0055085">
    <property type="term" value="P:transmembrane transport"/>
    <property type="evidence" value="ECO:0007669"/>
    <property type="project" value="InterPro"/>
</dbReference>
<dbReference type="PROSITE" id="PS50928">
    <property type="entry name" value="ABC_TM1"/>
    <property type="match status" value="1"/>
</dbReference>
<name>A0A443K3S1_9RHOB</name>
<dbReference type="CDD" id="cd06261">
    <property type="entry name" value="TM_PBP2"/>
    <property type="match status" value="1"/>
</dbReference>
<dbReference type="GO" id="GO:0005886">
    <property type="term" value="C:plasma membrane"/>
    <property type="evidence" value="ECO:0007669"/>
    <property type="project" value="UniProtKB-SubCell"/>
</dbReference>
<keyword evidence="3" id="KW-1003">Cell membrane</keyword>
<organism evidence="10 12">
    <name type="scientific">Paenirhodobacter populi</name>
    <dbReference type="NCBI Taxonomy" id="2306993"/>
    <lineage>
        <taxon>Bacteria</taxon>
        <taxon>Pseudomonadati</taxon>
        <taxon>Pseudomonadota</taxon>
        <taxon>Alphaproteobacteria</taxon>
        <taxon>Rhodobacterales</taxon>
        <taxon>Rhodobacter group</taxon>
        <taxon>Paenirhodobacter</taxon>
    </lineage>
</organism>
<dbReference type="Pfam" id="PF00528">
    <property type="entry name" value="BPD_transp_1"/>
    <property type="match status" value="1"/>
</dbReference>
<comment type="caution">
    <text evidence="10">The sequence shown here is derived from an EMBL/GenBank/DDBJ whole genome shotgun (WGS) entry which is preliminary data.</text>
</comment>
<evidence type="ECO:0000313" key="9">
    <source>
        <dbReference type="EMBL" id="RWR17476.1"/>
    </source>
</evidence>
<evidence type="ECO:0000256" key="3">
    <source>
        <dbReference type="ARBA" id="ARBA00022475"/>
    </source>
</evidence>
<dbReference type="Gene3D" id="1.10.3720.10">
    <property type="entry name" value="MetI-like"/>
    <property type="match status" value="1"/>
</dbReference>
<comment type="similarity">
    <text evidence="7">Belongs to the binding-protein-dependent transport system permease family.</text>
</comment>
<dbReference type="RefSeq" id="WP_128186470.1">
    <property type="nucleotide sequence ID" value="NZ_JBHRSO010000027.1"/>
</dbReference>
<evidence type="ECO:0000256" key="1">
    <source>
        <dbReference type="ARBA" id="ARBA00004651"/>
    </source>
</evidence>
<evidence type="ECO:0000259" key="8">
    <source>
        <dbReference type="PROSITE" id="PS50928"/>
    </source>
</evidence>
<dbReference type="Proteomes" id="UP000284476">
    <property type="component" value="Unassembled WGS sequence"/>
</dbReference>
<gene>
    <name evidence="9" type="ORF">D2T30_18900</name>
    <name evidence="10" type="ORF">D2T31_17015</name>
</gene>
<keyword evidence="4 7" id="KW-0812">Transmembrane</keyword>
<dbReference type="PANTHER" id="PTHR43163:SF6">
    <property type="entry name" value="DIPEPTIDE TRANSPORT SYSTEM PERMEASE PROTEIN DPPB-RELATED"/>
    <property type="match status" value="1"/>
</dbReference>